<name>A0ABX1A386_9ACTN</name>
<accession>A0ABX1A386</accession>
<sequence>MATAGERGARVRLEWGEHTDIPGDLRACATGHGCDLIVVGRHGEDGGLRAAGPGPVARALALAPDADLPVLLVGPLAAEPVAACDR</sequence>
<evidence type="ECO:0008006" key="3">
    <source>
        <dbReference type="Google" id="ProtNLM"/>
    </source>
</evidence>
<dbReference type="Gene3D" id="3.40.50.12370">
    <property type="match status" value="1"/>
</dbReference>
<reference evidence="1 2" key="1">
    <citation type="submission" date="2020-03" db="EMBL/GenBank/DDBJ databases">
        <title>WGS of actinomycetes isolated from Thailand.</title>
        <authorList>
            <person name="Thawai C."/>
        </authorList>
    </citation>
    <scope>NUCLEOTIDE SEQUENCE [LARGE SCALE GENOMIC DNA]</scope>
    <source>
        <strain evidence="1 2">PRB2-1</strain>
    </source>
</reference>
<dbReference type="SUPFAM" id="SSF52402">
    <property type="entry name" value="Adenine nucleotide alpha hydrolases-like"/>
    <property type="match status" value="1"/>
</dbReference>
<protein>
    <recommendedName>
        <fullName evidence="3">Universal stress protein</fullName>
    </recommendedName>
</protein>
<evidence type="ECO:0000313" key="1">
    <source>
        <dbReference type="EMBL" id="NJP48241.1"/>
    </source>
</evidence>
<proteinExistence type="predicted"/>
<organism evidence="1 2">
    <name type="scientific">Actinacidiphila epipremni</name>
    <dbReference type="NCBI Taxonomy" id="2053013"/>
    <lineage>
        <taxon>Bacteria</taxon>
        <taxon>Bacillati</taxon>
        <taxon>Actinomycetota</taxon>
        <taxon>Actinomycetes</taxon>
        <taxon>Kitasatosporales</taxon>
        <taxon>Streptomycetaceae</taxon>
        <taxon>Actinacidiphila</taxon>
    </lineage>
</organism>
<dbReference type="RefSeq" id="WP_167987065.1">
    <property type="nucleotide sequence ID" value="NZ_JAATEJ010000043.1"/>
</dbReference>
<keyword evidence="2" id="KW-1185">Reference proteome</keyword>
<gene>
    <name evidence="1" type="ORF">HCN08_33300</name>
</gene>
<comment type="caution">
    <text evidence="1">The sequence shown here is derived from an EMBL/GenBank/DDBJ whole genome shotgun (WGS) entry which is preliminary data.</text>
</comment>
<dbReference type="Proteomes" id="UP000734511">
    <property type="component" value="Unassembled WGS sequence"/>
</dbReference>
<evidence type="ECO:0000313" key="2">
    <source>
        <dbReference type="Proteomes" id="UP000734511"/>
    </source>
</evidence>
<dbReference type="EMBL" id="JAATEJ010000043">
    <property type="protein sequence ID" value="NJP48241.1"/>
    <property type="molecule type" value="Genomic_DNA"/>
</dbReference>